<dbReference type="SUPFAM" id="SSF55811">
    <property type="entry name" value="Nudix"/>
    <property type="match status" value="1"/>
</dbReference>
<proteinExistence type="inferred from homology"/>
<evidence type="ECO:0000313" key="7">
    <source>
        <dbReference type="Proteomes" id="UP001548713"/>
    </source>
</evidence>
<dbReference type="Pfam" id="PF00293">
    <property type="entry name" value="NUDIX"/>
    <property type="match status" value="1"/>
</dbReference>
<dbReference type="InterPro" id="IPR020476">
    <property type="entry name" value="Nudix_hydrolase"/>
</dbReference>
<keyword evidence="2 4" id="KW-0378">Hydrolase</keyword>
<evidence type="ECO:0000259" key="5">
    <source>
        <dbReference type="PROSITE" id="PS51462"/>
    </source>
</evidence>
<dbReference type="PANTHER" id="PTHR43046:SF12">
    <property type="entry name" value="GDP-MANNOSE MANNOSYL HYDROLASE"/>
    <property type="match status" value="1"/>
</dbReference>
<dbReference type="Gene3D" id="3.90.79.10">
    <property type="entry name" value="Nucleoside Triphosphate Pyrophosphohydrolase"/>
    <property type="match status" value="1"/>
</dbReference>
<comment type="similarity">
    <text evidence="4">Belongs to the Nudix hydrolase family.</text>
</comment>
<sequence>MHRVSRPAARILLLDAAGRVLLFRFDPAGRPPFWCTPGGALDPGESYEEAARRELWEETGIRADPGPQIARKMAEFITIEGVPVIADERYFRVVLPPDADPGSIDTGGHTELEREVMRSWRWFTPDELTVLDELWYPEDLPDLLAALV</sequence>
<comment type="caution">
    <text evidence="6">The sequence shown here is derived from an EMBL/GenBank/DDBJ whole genome shotgun (WGS) entry which is preliminary data.</text>
</comment>
<evidence type="ECO:0000256" key="3">
    <source>
        <dbReference type="ARBA" id="ARBA00022842"/>
    </source>
</evidence>
<evidence type="ECO:0000256" key="4">
    <source>
        <dbReference type="RuleBase" id="RU003476"/>
    </source>
</evidence>
<reference evidence="6 7" key="1">
    <citation type="submission" date="2024-07" db="EMBL/GenBank/DDBJ databases">
        <title>Novosphingobium kalidii RD2P27.</title>
        <authorList>
            <person name="Sun J.-Q."/>
        </authorList>
    </citation>
    <scope>NUCLEOTIDE SEQUENCE [LARGE SCALE GENOMIC DNA]</scope>
    <source>
        <strain evidence="6 7">RD2P27</strain>
    </source>
</reference>
<keyword evidence="3" id="KW-0460">Magnesium</keyword>
<dbReference type="Proteomes" id="UP001548713">
    <property type="component" value="Unassembled WGS sequence"/>
</dbReference>
<evidence type="ECO:0000256" key="2">
    <source>
        <dbReference type="ARBA" id="ARBA00022801"/>
    </source>
</evidence>
<dbReference type="InterPro" id="IPR020084">
    <property type="entry name" value="NUDIX_hydrolase_CS"/>
</dbReference>
<evidence type="ECO:0000256" key="1">
    <source>
        <dbReference type="ARBA" id="ARBA00001946"/>
    </source>
</evidence>
<comment type="cofactor">
    <cofactor evidence="1">
        <name>Mg(2+)</name>
        <dbReference type="ChEBI" id="CHEBI:18420"/>
    </cofactor>
</comment>
<organism evidence="6 7">
    <name type="scientific">Novosphingobium kalidii</name>
    <dbReference type="NCBI Taxonomy" id="3230299"/>
    <lineage>
        <taxon>Bacteria</taxon>
        <taxon>Pseudomonadati</taxon>
        <taxon>Pseudomonadota</taxon>
        <taxon>Alphaproteobacteria</taxon>
        <taxon>Sphingomonadales</taxon>
        <taxon>Sphingomonadaceae</taxon>
        <taxon>Novosphingobium</taxon>
    </lineage>
</organism>
<accession>A0ABV2D2C1</accession>
<dbReference type="InterPro" id="IPR000086">
    <property type="entry name" value="NUDIX_hydrolase_dom"/>
</dbReference>
<dbReference type="CDD" id="cd04685">
    <property type="entry name" value="NUDIX_Hydrolase"/>
    <property type="match status" value="1"/>
</dbReference>
<dbReference type="PRINTS" id="PR00502">
    <property type="entry name" value="NUDIXFAMILY"/>
</dbReference>
<dbReference type="PROSITE" id="PS00893">
    <property type="entry name" value="NUDIX_BOX"/>
    <property type="match status" value="1"/>
</dbReference>
<protein>
    <submittedName>
        <fullName evidence="6">NUDIX domain-containing protein</fullName>
    </submittedName>
</protein>
<evidence type="ECO:0000313" key="6">
    <source>
        <dbReference type="EMBL" id="MET1756003.1"/>
    </source>
</evidence>
<dbReference type="InterPro" id="IPR015797">
    <property type="entry name" value="NUDIX_hydrolase-like_dom_sf"/>
</dbReference>
<dbReference type="PANTHER" id="PTHR43046">
    <property type="entry name" value="GDP-MANNOSE MANNOSYL HYDROLASE"/>
    <property type="match status" value="1"/>
</dbReference>
<dbReference type="EMBL" id="JBEWLY010000017">
    <property type="protein sequence ID" value="MET1756003.1"/>
    <property type="molecule type" value="Genomic_DNA"/>
</dbReference>
<dbReference type="PROSITE" id="PS51462">
    <property type="entry name" value="NUDIX"/>
    <property type="match status" value="1"/>
</dbReference>
<name>A0ABV2D2C1_9SPHN</name>
<feature type="domain" description="Nudix hydrolase" evidence="5">
    <location>
        <begin position="4"/>
        <end position="147"/>
    </location>
</feature>
<dbReference type="RefSeq" id="WP_353984493.1">
    <property type="nucleotide sequence ID" value="NZ_JBEWLY010000017.1"/>
</dbReference>
<gene>
    <name evidence="6" type="ORF">ABVV53_11120</name>
</gene>
<keyword evidence="7" id="KW-1185">Reference proteome</keyword>